<organism evidence="2 3">
    <name type="scientific">Bradyrhizobium erythrophlei</name>
    <dbReference type="NCBI Taxonomy" id="1437360"/>
    <lineage>
        <taxon>Bacteria</taxon>
        <taxon>Pseudomonadati</taxon>
        <taxon>Pseudomonadota</taxon>
        <taxon>Alphaproteobacteria</taxon>
        <taxon>Hyphomicrobiales</taxon>
        <taxon>Nitrobacteraceae</taxon>
        <taxon>Bradyrhizobium</taxon>
    </lineage>
</organism>
<accession>A0A1M5LKC6</accession>
<dbReference type="OrthoDB" id="8252105at2"/>
<evidence type="ECO:0000313" key="3">
    <source>
        <dbReference type="Proteomes" id="UP000190675"/>
    </source>
</evidence>
<dbReference type="Proteomes" id="UP000190675">
    <property type="component" value="Chromosome I"/>
</dbReference>
<gene>
    <name evidence="2" type="ORF">SAMN05444169_3527</name>
</gene>
<name>A0A1M5LKC6_9BRAD</name>
<sequence>MHPVANVQFERAVREFAHWRAVPEQDRSAAPAWWWGSAFEVLGLQQPMPADWSARLELPNGSTLADGAKVFLNCLADQTSLPWAGDFPGHARHSDPAQSLIGSD</sequence>
<evidence type="ECO:0000256" key="1">
    <source>
        <dbReference type="SAM" id="MobiDB-lite"/>
    </source>
</evidence>
<protein>
    <submittedName>
        <fullName evidence="2">Uncharacterized protein</fullName>
    </submittedName>
</protein>
<dbReference type="RefSeq" id="WP_079567063.1">
    <property type="nucleotide sequence ID" value="NZ_LT670818.1"/>
</dbReference>
<proteinExistence type="predicted"/>
<evidence type="ECO:0000313" key="2">
    <source>
        <dbReference type="EMBL" id="SHG65572.1"/>
    </source>
</evidence>
<reference evidence="2 3" key="1">
    <citation type="submission" date="2016-11" db="EMBL/GenBank/DDBJ databases">
        <authorList>
            <person name="Jaros S."/>
            <person name="Januszkiewicz K."/>
            <person name="Wedrychowicz H."/>
        </authorList>
    </citation>
    <scope>NUCLEOTIDE SEQUENCE [LARGE SCALE GENOMIC DNA]</scope>
    <source>
        <strain evidence="2 3">GAS242</strain>
    </source>
</reference>
<feature type="region of interest" description="Disordered" evidence="1">
    <location>
        <begin position="85"/>
        <end position="104"/>
    </location>
</feature>
<dbReference type="AlphaFoldDB" id="A0A1M5LKC6"/>
<dbReference type="EMBL" id="LT670818">
    <property type="protein sequence ID" value="SHG65572.1"/>
    <property type="molecule type" value="Genomic_DNA"/>
</dbReference>